<dbReference type="InterPro" id="IPR017927">
    <property type="entry name" value="FAD-bd_FR_type"/>
</dbReference>
<accession>A0A1X6NI54</accession>
<protein>
    <recommendedName>
        <fullName evidence="6">FAD-binding FR-type domain-containing protein</fullName>
    </recommendedName>
</protein>
<dbReference type="PROSITE" id="PS51384">
    <property type="entry name" value="FAD_FR"/>
    <property type="match status" value="1"/>
</dbReference>
<keyword evidence="3" id="KW-0274">FAD</keyword>
<dbReference type="InterPro" id="IPR023173">
    <property type="entry name" value="NADPH_Cyt_P450_Rdtase_alpha"/>
</dbReference>
<dbReference type="EMBL" id="KV920870">
    <property type="protein sequence ID" value="OSX68232.1"/>
    <property type="molecule type" value="Genomic_DNA"/>
</dbReference>
<dbReference type="Gene3D" id="1.20.990.10">
    <property type="entry name" value="NADPH-cytochrome p450 Reductase, Chain A, domain 3"/>
    <property type="match status" value="1"/>
</dbReference>
<sequence length="337" mass="33815">VSPEGVDAWGRWAPVAAADDPAVATAAGKGGGGGDDGDGDRVGVWAGASDERASVLVDQDGGRPPLGGSGAGGDGVDAARPPPILPLTVVASDVMTDAAVMAADGDNRTVREVRLLGPSGGDTPAYAPGDVVHLLVRNRPAAVAAFLRLTGLSPATTVRVTAVGGGGGGGGGDGSGDGAAAVRLNTANPTTVAELAAAHLDLTATPTRRFFARLAPYATDAAAAERLRFFASPAGAGAAARRQYAVAEARTLLMVLRDFPSARPPLAALLRLVPRLRPRAYSLASAAAAHGRGLTVAAALVEYVTRLRRRRRGVASAYFDALCAGDVVPGWVARGAL</sequence>
<evidence type="ECO:0000256" key="5">
    <source>
        <dbReference type="SAM" id="MobiDB-lite"/>
    </source>
</evidence>
<dbReference type="InterPro" id="IPR003097">
    <property type="entry name" value="CysJ-like_FAD-binding"/>
</dbReference>
<evidence type="ECO:0000313" key="8">
    <source>
        <dbReference type="Proteomes" id="UP000218209"/>
    </source>
</evidence>
<dbReference type="Proteomes" id="UP000218209">
    <property type="component" value="Unassembled WGS sequence"/>
</dbReference>
<keyword evidence="4" id="KW-0560">Oxidoreductase</keyword>
<evidence type="ECO:0000256" key="2">
    <source>
        <dbReference type="ARBA" id="ARBA00022630"/>
    </source>
</evidence>
<dbReference type="AlphaFoldDB" id="A0A1X6NI54"/>
<comment type="cofactor">
    <cofactor evidence="1">
        <name>FAD</name>
        <dbReference type="ChEBI" id="CHEBI:57692"/>
    </cofactor>
</comment>
<evidence type="ECO:0000313" key="7">
    <source>
        <dbReference type="EMBL" id="OSX68232.1"/>
    </source>
</evidence>
<dbReference type="InterPro" id="IPR017938">
    <property type="entry name" value="Riboflavin_synthase-like_b-brl"/>
</dbReference>
<keyword evidence="2" id="KW-0285">Flavoprotein</keyword>
<feature type="compositionally biased region" description="Low complexity" evidence="5">
    <location>
        <begin position="13"/>
        <end position="27"/>
    </location>
</feature>
<feature type="region of interest" description="Disordered" evidence="5">
    <location>
        <begin position="1"/>
        <end position="79"/>
    </location>
</feature>
<reference evidence="7 8" key="1">
    <citation type="submission" date="2017-03" db="EMBL/GenBank/DDBJ databases">
        <title>WGS assembly of Porphyra umbilicalis.</title>
        <authorList>
            <person name="Brawley S.H."/>
            <person name="Blouin N.A."/>
            <person name="Ficko-Blean E."/>
            <person name="Wheeler G.L."/>
            <person name="Lohr M."/>
            <person name="Goodson H.V."/>
            <person name="Jenkins J.W."/>
            <person name="Blaby-Haas C.E."/>
            <person name="Helliwell K.E."/>
            <person name="Chan C."/>
            <person name="Marriage T."/>
            <person name="Bhattacharya D."/>
            <person name="Klein A.S."/>
            <person name="Badis Y."/>
            <person name="Brodie J."/>
            <person name="Cao Y."/>
            <person name="Collen J."/>
            <person name="Dittami S.M."/>
            <person name="Gachon C.M."/>
            <person name="Green B.R."/>
            <person name="Karpowicz S."/>
            <person name="Kim J.W."/>
            <person name="Kudahl U."/>
            <person name="Lin S."/>
            <person name="Michel G."/>
            <person name="Mittag M."/>
            <person name="Olson B.J."/>
            <person name="Pangilinan J."/>
            <person name="Peng Y."/>
            <person name="Qiu H."/>
            <person name="Shu S."/>
            <person name="Singer J.T."/>
            <person name="Smith A.G."/>
            <person name="Sprecher B.N."/>
            <person name="Wagner V."/>
            <person name="Wang W."/>
            <person name="Wang Z.-Y."/>
            <person name="Yan J."/>
            <person name="Yarish C."/>
            <person name="Zoeuner-Riek S."/>
            <person name="Zhuang Y."/>
            <person name="Zou Y."/>
            <person name="Lindquist E.A."/>
            <person name="Grimwood J."/>
            <person name="Barry K."/>
            <person name="Rokhsar D.S."/>
            <person name="Schmutz J."/>
            <person name="Stiller J.W."/>
            <person name="Grossman A.R."/>
            <person name="Prochnik S.E."/>
        </authorList>
    </citation>
    <scope>NUCLEOTIDE SEQUENCE [LARGE SCALE GENOMIC DNA]</scope>
    <source>
        <strain evidence="7">4086291</strain>
    </source>
</reference>
<dbReference type="GO" id="GO:0016491">
    <property type="term" value="F:oxidoreductase activity"/>
    <property type="evidence" value="ECO:0007669"/>
    <property type="project" value="UniProtKB-KW"/>
</dbReference>
<dbReference type="PANTHER" id="PTHR19384">
    <property type="entry name" value="NITRIC OXIDE SYNTHASE-RELATED"/>
    <property type="match status" value="1"/>
</dbReference>
<dbReference type="PANTHER" id="PTHR19384:SF10">
    <property type="entry name" value="NADPH-DEPENDENT DIFLAVIN OXIDOREDUCTASE 1"/>
    <property type="match status" value="1"/>
</dbReference>
<dbReference type="SUPFAM" id="SSF63380">
    <property type="entry name" value="Riboflavin synthase domain-like"/>
    <property type="match status" value="1"/>
</dbReference>
<evidence type="ECO:0000256" key="1">
    <source>
        <dbReference type="ARBA" id="ARBA00001974"/>
    </source>
</evidence>
<proteinExistence type="predicted"/>
<dbReference type="Gene3D" id="2.40.30.10">
    <property type="entry name" value="Translation factors"/>
    <property type="match status" value="1"/>
</dbReference>
<name>A0A1X6NI54_PORUM</name>
<feature type="non-terminal residue" evidence="7">
    <location>
        <position position="1"/>
    </location>
</feature>
<dbReference type="GO" id="GO:0010181">
    <property type="term" value="F:FMN binding"/>
    <property type="evidence" value="ECO:0007669"/>
    <property type="project" value="TreeGrafter"/>
</dbReference>
<feature type="non-terminal residue" evidence="7">
    <location>
        <position position="337"/>
    </location>
</feature>
<dbReference type="Pfam" id="PF00667">
    <property type="entry name" value="FAD_binding_1"/>
    <property type="match status" value="1"/>
</dbReference>
<organism evidence="7 8">
    <name type="scientific">Porphyra umbilicalis</name>
    <name type="common">Purple laver</name>
    <name type="synonym">Red alga</name>
    <dbReference type="NCBI Taxonomy" id="2786"/>
    <lineage>
        <taxon>Eukaryota</taxon>
        <taxon>Rhodophyta</taxon>
        <taxon>Bangiophyceae</taxon>
        <taxon>Bangiales</taxon>
        <taxon>Bangiaceae</taxon>
        <taxon>Porphyra</taxon>
    </lineage>
</organism>
<gene>
    <name evidence="7" type="ORF">BU14_3177s0001</name>
</gene>
<evidence type="ECO:0000256" key="3">
    <source>
        <dbReference type="ARBA" id="ARBA00022827"/>
    </source>
</evidence>
<keyword evidence="8" id="KW-1185">Reference proteome</keyword>
<feature type="compositionally biased region" description="Gly residues" evidence="5">
    <location>
        <begin position="64"/>
        <end position="75"/>
    </location>
</feature>
<feature type="domain" description="FAD-binding FR-type" evidence="6">
    <location>
        <begin position="82"/>
        <end position="337"/>
    </location>
</feature>
<dbReference type="GO" id="GO:0050660">
    <property type="term" value="F:flavin adenine dinucleotide binding"/>
    <property type="evidence" value="ECO:0007669"/>
    <property type="project" value="TreeGrafter"/>
</dbReference>
<dbReference type="OrthoDB" id="1856718at2759"/>
<evidence type="ECO:0000256" key="4">
    <source>
        <dbReference type="ARBA" id="ARBA00023002"/>
    </source>
</evidence>
<evidence type="ECO:0000259" key="6">
    <source>
        <dbReference type="PROSITE" id="PS51384"/>
    </source>
</evidence>
<dbReference type="GO" id="GO:0005829">
    <property type="term" value="C:cytosol"/>
    <property type="evidence" value="ECO:0007669"/>
    <property type="project" value="TreeGrafter"/>
</dbReference>